<dbReference type="InterPro" id="IPR004939">
    <property type="entry name" value="APC_su10/DOC_dom"/>
</dbReference>
<evidence type="ECO:0000313" key="3">
    <source>
        <dbReference type="EMBL" id="KAJ8916892.1"/>
    </source>
</evidence>
<proteinExistence type="predicted"/>
<evidence type="ECO:0000313" key="4">
    <source>
        <dbReference type="Proteomes" id="UP001159042"/>
    </source>
</evidence>
<dbReference type="GO" id="GO:0007411">
    <property type="term" value="P:axon guidance"/>
    <property type="evidence" value="ECO:0007669"/>
    <property type="project" value="TreeGrafter"/>
</dbReference>
<keyword evidence="4" id="KW-1185">Reference proteome</keyword>
<feature type="domain" description="DOC" evidence="2">
    <location>
        <begin position="420"/>
        <end position="567"/>
    </location>
</feature>
<feature type="region of interest" description="Disordered" evidence="1">
    <location>
        <begin position="74"/>
        <end position="103"/>
    </location>
</feature>
<feature type="compositionally biased region" description="Polar residues" evidence="1">
    <location>
        <begin position="80"/>
        <end position="96"/>
    </location>
</feature>
<dbReference type="PROSITE" id="PS51284">
    <property type="entry name" value="DOC"/>
    <property type="match status" value="1"/>
</dbReference>
<organism evidence="3 4">
    <name type="scientific">Exocentrus adspersus</name>
    <dbReference type="NCBI Taxonomy" id="1586481"/>
    <lineage>
        <taxon>Eukaryota</taxon>
        <taxon>Metazoa</taxon>
        <taxon>Ecdysozoa</taxon>
        <taxon>Arthropoda</taxon>
        <taxon>Hexapoda</taxon>
        <taxon>Insecta</taxon>
        <taxon>Pterygota</taxon>
        <taxon>Neoptera</taxon>
        <taxon>Endopterygota</taxon>
        <taxon>Coleoptera</taxon>
        <taxon>Polyphaga</taxon>
        <taxon>Cucujiformia</taxon>
        <taxon>Chrysomeloidea</taxon>
        <taxon>Cerambycidae</taxon>
        <taxon>Lamiinae</taxon>
        <taxon>Acanthocinini</taxon>
        <taxon>Exocentrus</taxon>
    </lineage>
</organism>
<dbReference type="GO" id="GO:0005886">
    <property type="term" value="C:plasma membrane"/>
    <property type="evidence" value="ECO:0007669"/>
    <property type="project" value="TreeGrafter"/>
</dbReference>
<dbReference type="Gene3D" id="2.60.120.260">
    <property type="entry name" value="Galactose-binding domain-like"/>
    <property type="match status" value="1"/>
</dbReference>
<dbReference type="AlphaFoldDB" id="A0AAV8VRE6"/>
<dbReference type="GO" id="GO:0005634">
    <property type="term" value="C:nucleus"/>
    <property type="evidence" value="ECO:0007669"/>
    <property type="project" value="TreeGrafter"/>
</dbReference>
<evidence type="ECO:0000259" key="2">
    <source>
        <dbReference type="PROSITE" id="PS51284"/>
    </source>
</evidence>
<dbReference type="GO" id="GO:0061630">
    <property type="term" value="F:ubiquitin protein ligase activity"/>
    <property type="evidence" value="ECO:0007669"/>
    <property type="project" value="TreeGrafter"/>
</dbReference>
<accession>A0AAV8VRE6</accession>
<gene>
    <name evidence="3" type="ORF">NQ315_013360</name>
</gene>
<dbReference type="PANTHER" id="PTHR45943">
    <property type="entry name" value="E3 UBIQUITIN-PROTEIN LIGASE MYCBP2"/>
    <property type="match status" value="1"/>
</dbReference>
<dbReference type="InterPro" id="IPR008979">
    <property type="entry name" value="Galactose-bd-like_sf"/>
</dbReference>
<sequence>MAVPGISCVTVVAKNTWKRTQKKRQINFHNKSDIQKKNCKNMSQRSSPAVLEPHIVMKKNAMFLLDLASSSESGIRRPRSSVNTMPSVSEDSSPPENTGPFDPLPPFQCLDALGANVCCNNASPFNYDLLNQHNYQENFMAYPSTSGQRPLSEVTVSDSDIDGNKGIRFHRSISMGTNGFPWSKSGYDGRVVMMRKRNNSSCEVNDGVSSLLCNPSNALQKLLRQKDSTSAVVKYDDNVSSDNSNLLERPVLRFILQQHDLDSLQFSMKRALRKAMCRAYAMQALNWLLRSVTQTICLHDLLWWFVTSLTPAEIDSETEEDNTILRKDDEQDIYICEHPLSDIAIAGEAVHPLPIAFHSLLQTIADIMVLLPMGSALQQIAVRCWGIRFTTADHKFLHRSQVFSNISKILSRSEEVEAFMTSLHETYSKTANSLTPSIECLKDLTPLVEIKASSRQAMVGSLTDNSTETFWESGDEDRNKTKIITIISPQGHYPTLACVHIDNCRDLGNKVSSITFFCGQNTDELIKLRTVEVETRLLGGWVNCPIMGKTIIQVHIFQICCQKKIYH</sequence>
<dbReference type="SUPFAM" id="SSF49785">
    <property type="entry name" value="Galactose-binding domain-like"/>
    <property type="match status" value="1"/>
</dbReference>
<comment type="caution">
    <text evidence="3">The sequence shown here is derived from an EMBL/GenBank/DDBJ whole genome shotgun (WGS) entry which is preliminary data.</text>
</comment>
<dbReference type="PANTHER" id="PTHR45943:SF1">
    <property type="entry name" value="E3 UBIQUITIN-PROTEIN LIGASE MYCBP2"/>
    <property type="match status" value="1"/>
</dbReference>
<dbReference type="Proteomes" id="UP001159042">
    <property type="component" value="Unassembled WGS sequence"/>
</dbReference>
<protein>
    <recommendedName>
        <fullName evidence="2">DOC domain-containing protein</fullName>
    </recommendedName>
</protein>
<dbReference type="GO" id="GO:0008582">
    <property type="term" value="P:regulation of synaptic assembly at neuromuscular junction"/>
    <property type="evidence" value="ECO:0007669"/>
    <property type="project" value="TreeGrafter"/>
</dbReference>
<name>A0AAV8VRE6_9CUCU</name>
<evidence type="ECO:0000256" key="1">
    <source>
        <dbReference type="SAM" id="MobiDB-lite"/>
    </source>
</evidence>
<reference evidence="3 4" key="1">
    <citation type="journal article" date="2023" name="Insect Mol. Biol.">
        <title>Genome sequencing provides insights into the evolution of gene families encoding plant cell wall-degrading enzymes in longhorned beetles.</title>
        <authorList>
            <person name="Shin N.R."/>
            <person name="Okamura Y."/>
            <person name="Kirsch R."/>
            <person name="Pauchet Y."/>
        </authorList>
    </citation>
    <scope>NUCLEOTIDE SEQUENCE [LARGE SCALE GENOMIC DNA]</scope>
    <source>
        <strain evidence="3">EAD_L_NR</strain>
    </source>
</reference>
<dbReference type="EMBL" id="JANEYG010000038">
    <property type="protein sequence ID" value="KAJ8916892.1"/>
    <property type="molecule type" value="Genomic_DNA"/>
</dbReference>
<dbReference type="SMART" id="SM01337">
    <property type="entry name" value="APC10"/>
    <property type="match status" value="1"/>
</dbReference>